<name>A0A381RJL8_9ZZZZ</name>
<evidence type="ECO:0000256" key="4">
    <source>
        <dbReference type="ARBA" id="ARBA00022823"/>
    </source>
</evidence>
<dbReference type="Pfam" id="PF00364">
    <property type="entry name" value="Biotin_lipoyl"/>
    <property type="match status" value="1"/>
</dbReference>
<dbReference type="PROSITE" id="PS00189">
    <property type="entry name" value="LIPOYL"/>
    <property type="match status" value="1"/>
</dbReference>
<feature type="domain" description="Peripheral subunit-binding (PSBD)" evidence="7">
    <location>
        <begin position="121"/>
        <end position="161"/>
    </location>
</feature>
<evidence type="ECO:0000256" key="1">
    <source>
        <dbReference type="ARBA" id="ARBA00001938"/>
    </source>
</evidence>
<comment type="similarity">
    <text evidence="2">Belongs to the 2-oxoacid dehydrogenase family.</text>
</comment>
<dbReference type="Gene3D" id="4.10.320.10">
    <property type="entry name" value="E3-binding domain"/>
    <property type="match status" value="1"/>
</dbReference>
<feature type="domain" description="Lipoyl-binding" evidence="6">
    <location>
        <begin position="1"/>
        <end position="71"/>
    </location>
</feature>
<dbReference type="InterPro" id="IPR003016">
    <property type="entry name" value="2-oxoA_DH_lipoyl-BS"/>
</dbReference>
<dbReference type="SUPFAM" id="SSF47005">
    <property type="entry name" value="Peripheral subunit-binding domain of 2-oxo acid dehydrogenase complex"/>
    <property type="match status" value="1"/>
</dbReference>
<keyword evidence="3" id="KW-0808">Transferase</keyword>
<dbReference type="GO" id="GO:0031405">
    <property type="term" value="F:lipoic acid binding"/>
    <property type="evidence" value="ECO:0007669"/>
    <property type="project" value="TreeGrafter"/>
</dbReference>
<dbReference type="InterPro" id="IPR000089">
    <property type="entry name" value="Biotin_lipoyl"/>
</dbReference>
<protein>
    <recommendedName>
        <fullName evidence="9">Dihydrolipoamide acetyltransferase component of pyruvate dehydrogenase complex</fullName>
    </recommendedName>
</protein>
<evidence type="ECO:0000256" key="3">
    <source>
        <dbReference type="ARBA" id="ARBA00022679"/>
    </source>
</evidence>
<dbReference type="PANTHER" id="PTHR43178:SF5">
    <property type="entry name" value="LIPOAMIDE ACYLTRANSFERASE COMPONENT OF BRANCHED-CHAIN ALPHA-KETO ACID DEHYDROGENASE COMPLEX, MITOCHONDRIAL"/>
    <property type="match status" value="1"/>
</dbReference>
<evidence type="ECO:0000259" key="7">
    <source>
        <dbReference type="PROSITE" id="PS51826"/>
    </source>
</evidence>
<dbReference type="Pfam" id="PF00198">
    <property type="entry name" value="2-oxoacid_dh"/>
    <property type="match status" value="1"/>
</dbReference>
<dbReference type="AlphaFoldDB" id="A0A381RJL8"/>
<dbReference type="InterPro" id="IPR001078">
    <property type="entry name" value="2-oxoacid_DH_actylTfrase"/>
</dbReference>
<evidence type="ECO:0000256" key="2">
    <source>
        <dbReference type="ARBA" id="ARBA00007317"/>
    </source>
</evidence>
<keyword evidence="5" id="KW-0012">Acyltransferase</keyword>
<dbReference type="SUPFAM" id="SSF51230">
    <property type="entry name" value="Single hybrid motif"/>
    <property type="match status" value="1"/>
</dbReference>
<dbReference type="GO" id="GO:0005737">
    <property type="term" value="C:cytoplasm"/>
    <property type="evidence" value="ECO:0007669"/>
    <property type="project" value="TreeGrafter"/>
</dbReference>
<dbReference type="InterPro" id="IPR004167">
    <property type="entry name" value="PSBD"/>
</dbReference>
<dbReference type="EMBL" id="UINC01001950">
    <property type="protein sequence ID" value="SUZ91129.1"/>
    <property type="molecule type" value="Genomic_DNA"/>
</dbReference>
<dbReference type="SUPFAM" id="SSF52777">
    <property type="entry name" value="CoA-dependent acyltransferases"/>
    <property type="match status" value="1"/>
</dbReference>
<dbReference type="GO" id="GO:0016407">
    <property type="term" value="F:acetyltransferase activity"/>
    <property type="evidence" value="ECO:0007669"/>
    <property type="project" value="TreeGrafter"/>
</dbReference>
<dbReference type="Pfam" id="PF02817">
    <property type="entry name" value="E3_binding"/>
    <property type="match status" value="1"/>
</dbReference>
<evidence type="ECO:0008006" key="9">
    <source>
        <dbReference type="Google" id="ProtNLM"/>
    </source>
</evidence>
<evidence type="ECO:0000256" key="5">
    <source>
        <dbReference type="ARBA" id="ARBA00023315"/>
    </source>
</evidence>
<dbReference type="Gene3D" id="2.40.50.100">
    <property type="match status" value="1"/>
</dbReference>
<dbReference type="PANTHER" id="PTHR43178">
    <property type="entry name" value="DIHYDROLIPOAMIDE ACETYLTRANSFERASE COMPONENT OF PYRUVATE DEHYDROGENASE COMPLEX"/>
    <property type="match status" value="1"/>
</dbReference>
<proteinExistence type="inferred from homology"/>
<evidence type="ECO:0000313" key="8">
    <source>
        <dbReference type="EMBL" id="SUZ91129.1"/>
    </source>
</evidence>
<dbReference type="CDD" id="cd06849">
    <property type="entry name" value="lipoyl_domain"/>
    <property type="match status" value="1"/>
</dbReference>
<keyword evidence="4" id="KW-0450">Lipoyl</keyword>
<gene>
    <name evidence="8" type="ORF">METZ01_LOCUS43983</name>
</gene>
<comment type="cofactor">
    <cofactor evidence="1">
        <name>(R)-lipoate</name>
        <dbReference type="ChEBI" id="CHEBI:83088"/>
    </cofactor>
</comment>
<dbReference type="InterPro" id="IPR023213">
    <property type="entry name" value="CAT-like_dom_sf"/>
</dbReference>
<dbReference type="InterPro" id="IPR011053">
    <property type="entry name" value="Single_hybrid_motif"/>
</dbReference>
<reference evidence="8" key="1">
    <citation type="submission" date="2018-05" db="EMBL/GenBank/DDBJ databases">
        <authorList>
            <person name="Lanie J.A."/>
            <person name="Ng W.-L."/>
            <person name="Kazmierczak K.M."/>
            <person name="Andrzejewski T.M."/>
            <person name="Davidsen T.M."/>
            <person name="Wayne K.J."/>
            <person name="Tettelin H."/>
            <person name="Glass J.I."/>
            <person name="Rusch D."/>
            <person name="Podicherti R."/>
            <person name="Tsui H.-C.T."/>
            <person name="Winkler M.E."/>
        </authorList>
    </citation>
    <scope>NUCLEOTIDE SEQUENCE</scope>
</reference>
<dbReference type="PROSITE" id="PS50968">
    <property type="entry name" value="BIOTINYL_LIPOYL"/>
    <property type="match status" value="1"/>
</dbReference>
<dbReference type="InterPro" id="IPR050743">
    <property type="entry name" value="2-oxoacid_DH_E2_comp"/>
</dbReference>
<dbReference type="InterPro" id="IPR036625">
    <property type="entry name" value="E3-bd_dom_sf"/>
</dbReference>
<evidence type="ECO:0000259" key="6">
    <source>
        <dbReference type="PROSITE" id="PS50968"/>
    </source>
</evidence>
<dbReference type="PROSITE" id="PS51826">
    <property type="entry name" value="PSBD"/>
    <property type="match status" value="1"/>
</dbReference>
<organism evidence="8">
    <name type="scientific">marine metagenome</name>
    <dbReference type="NCBI Taxonomy" id="408172"/>
    <lineage>
        <taxon>unclassified sequences</taxon>
        <taxon>metagenomes</taxon>
        <taxon>ecological metagenomes</taxon>
    </lineage>
</organism>
<sequence>MPKMGESITEGTIIEWRKKVGDTVDKDEIFLEIGTDKVDSEIPSPAAGVLVEILAKPNDVIDVGKVIGRINTDVSSKSDAIITDVTSSEKENIQEIKTPKVDIKKDPIVPKKKLNKPKRSFFTPVVMKIANENNITMNELESIKGSGRSGRVTKKDILFYLKSHGRPSEELKEIKMSDKVVEMEYMRKRIANHMRTSLDTAAHVYVMTEVDMTDIVNYVVENENSFFYKETFKLTYTPFIVNAVVKAINQFPLMNSSIEGNEIIHKKNINIGLAVSLDGGLMVPVIENCEEVNFLGLCRRVNDLSVRARSKKIQPDELQGSTFSISNFGVFNVTMGTPIINQPNVGILGVGAIKKQPVVIESDLGDAIGIRSQMILSLGFDHRLIDGAEGSKFIEKIRFEIENMDLMDLF</sequence>
<dbReference type="Gene3D" id="3.30.559.10">
    <property type="entry name" value="Chloramphenicol acetyltransferase-like domain"/>
    <property type="match status" value="1"/>
</dbReference>
<accession>A0A381RJL8</accession>